<evidence type="ECO:0000256" key="4">
    <source>
        <dbReference type="ARBA" id="ARBA00022723"/>
    </source>
</evidence>
<dbReference type="PANTHER" id="PTHR43281">
    <property type="entry name" value="FARNESYL DIPHOSPHATE SYNTHASE"/>
    <property type="match status" value="1"/>
</dbReference>
<dbReference type="Pfam" id="PF00348">
    <property type="entry name" value="polyprenyl_synt"/>
    <property type="match status" value="1"/>
</dbReference>
<keyword evidence="6" id="KW-0414">Isoprene biosynthesis</keyword>
<dbReference type="Proteomes" id="UP001595828">
    <property type="component" value="Unassembled WGS sequence"/>
</dbReference>
<protein>
    <submittedName>
        <fullName evidence="8">Polyprenyl synthetase family protein</fullName>
        <ecNumber evidence="8">2.5.1.-</ecNumber>
    </submittedName>
</protein>
<dbReference type="PROSITE" id="PS00444">
    <property type="entry name" value="POLYPRENYL_SYNTHASE_2"/>
    <property type="match status" value="1"/>
</dbReference>
<name>A0ABV8RQN5_9SPHN</name>
<keyword evidence="9" id="KW-1185">Reference proteome</keyword>
<evidence type="ECO:0000313" key="8">
    <source>
        <dbReference type="EMBL" id="MFC4295448.1"/>
    </source>
</evidence>
<evidence type="ECO:0000256" key="5">
    <source>
        <dbReference type="ARBA" id="ARBA00022842"/>
    </source>
</evidence>
<dbReference type="EMBL" id="JBHSDR010000006">
    <property type="protein sequence ID" value="MFC4295448.1"/>
    <property type="molecule type" value="Genomic_DNA"/>
</dbReference>
<dbReference type="InterPro" id="IPR053378">
    <property type="entry name" value="Prenyl_diphosphate_synthase"/>
</dbReference>
<dbReference type="EC" id="2.5.1.-" evidence="8"/>
<evidence type="ECO:0000256" key="1">
    <source>
        <dbReference type="ARBA" id="ARBA00001946"/>
    </source>
</evidence>
<gene>
    <name evidence="8" type="ORF">ACFO0A_10320</name>
</gene>
<sequence>MPSEAQAAPDILSVELARIAQDIDSSFDLLLPVPDDPRRPLVEAMRYAAIGGGKRLRPLLLVATAEMHAVDRDTALRVACAIEAIHVYSLIHDDLPCMDDDDMRHGKPTVHRKFDEATAVLAGDALHAFAFEILSDPMTGGGDPFVRAELIYTLAMASGANGMAGGQMMDMMAESSRFDLPTVTRLQQLKTGALLGAAVEMGAILGRVVPEGRTHLRGFARDVGLAFQIADDLLDAEGDEVAAGKALRKDEAAGKETFLSLLGPQRARAQAEMLVEQAISHLASCGAEADILRALARYVVERDR</sequence>
<comment type="caution">
    <text evidence="8">The sequence shown here is derived from an EMBL/GenBank/DDBJ whole genome shotgun (WGS) entry which is preliminary data.</text>
</comment>
<evidence type="ECO:0000256" key="7">
    <source>
        <dbReference type="RuleBase" id="RU004466"/>
    </source>
</evidence>
<dbReference type="Gene3D" id="1.10.600.10">
    <property type="entry name" value="Farnesyl Diphosphate Synthase"/>
    <property type="match status" value="1"/>
</dbReference>
<comment type="cofactor">
    <cofactor evidence="1">
        <name>Mg(2+)</name>
        <dbReference type="ChEBI" id="CHEBI:18420"/>
    </cofactor>
</comment>
<dbReference type="InterPro" id="IPR000092">
    <property type="entry name" value="Polyprenyl_synt"/>
</dbReference>
<dbReference type="SUPFAM" id="SSF48576">
    <property type="entry name" value="Terpenoid synthases"/>
    <property type="match status" value="1"/>
</dbReference>
<dbReference type="InterPro" id="IPR008949">
    <property type="entry name" value="Isoprenoid_synthase_dom_sf"/>
</dbReference>
<dbReference type="GO" id="GO:0016740">
    <property type="term" value="F:transferase activity"/>
    <property type="evidence" value="ECO:0007669"/>
    <property type="project" value="UniProtKB-KW"/>
</dbReference>
<evidence type="ECO:0000256" key="2">
    <source>
        <dbReference type="ARBA" id="ARBA00006706"/>
    </source>
</evidence>
<reference evidence="9" key="1">
    <citation type="journal article" date="2019" name="Int. J. Syst. Evol. Microbiol.">
        <title>The Global Catalogue of Microorganisms (GCM) 10K type strain sequencing project: providing services to taxonomists for standard genome sequencing and annotation.</title>
        <authorList>
            <consortium name="The Broad Institute Genomics Platform"/>
            <consortium name="The Broad Institute Genome Sequencing Center for Infectious Disease"/>
            <person name="Wu L."/>
            <person name="Ma J."/>
        </authorList>
    </citation>
    <scope>NUCLEOTIDE SEQUENCE [LARGE SCALE GENOMIC DNA]</scope>
    <source>
        <strain evidence="9">CGMCC 1.12989</strain>
    </source>
</reference>
<proteinExistence type="inferred from homology"/>
<comment type="similarity">
    <text evidence="2 7">Belongs to the FPP/GGPP synthase family.</text>
</comment>
<dbReference type="SFLD" id="SFLDG01017">
    <property type="entry name" value="Polyprenyl_Transferase_Like"/>
    <property type="match status" value="1"/>
</dbReference>
<keyword evidence="4" id="KW-0479">Metal-binding</keyword>
<dbReference type="PANTHER" id="PTHR43281:SF1">
    <property type="entry name" value="FARNESYL DIPHOSPHATE SYNTHASE"/>
    <property type="match status" value="1"/>
</dbReference>
<organism evidence="8 9">
    <name type="scientific">Novosphingobium tardum</name>
    <dbReference type="NCBI Taxonomy" id="1538021"/>
    <lineage>
        <taxon>Bacteria</taxon>
        <taxon>Pseudomonadati</taxon>
        <taxon>Pseudomonadota</taxon>
        <taxon>Alphaproteobacteria</taxon>
        <taxon>Sphingomonadales</taxon>
        <taxon>Sphingomonadaceae</taxon>
        <taxon>Novosphingobium</taxon>
    </lineage>
</organism>
<evidence type="ECO:0000313" key="9">
    <source>
        <dbReference type="Proteomes" id="UP001595828"/>
    </source>
</evidence>
<keyword evidence="5" id="KW-0460">Magnesium</keyword>
<dbReference type="SFLD" id="SFLDS00005">
    <property type="entry name" value="Isoprenoid_Synthase_Type_I"/>
    <property type="match status" value="1"/>
</dbReference>
<evidence type="ECO:0000256" key="6">
    <source>
        <dbReference type="ARBA" id="ARBA00023229"/>
    </source>
</evidence>
<accession>A0ABV8RQN5</accession>
<dbReference type="CDD" id="cd00685">
    <property type="entry name" value="Trans_IPPS_HT"/>
    <property type="match status" value="1"/>
</dbReference>
<dbReference type="RefSeq" id="WP_379539645.1">
    <property type="nucleotide sequence ID" value="NZ_JBHSDR010000006.1"/>
</dbReference>
<keyword evidence="3 7" id="KW-0808">Transferase</keyword>
<dbReference type="InterPro" id="IPR033749">
    <property type="entry name" value="Polyprenyl_synt_CS"/>
</dbReference>
<evidence type="ECO:0000256" key="3">
    <source>
        <dbReference type="ARBA" id="ARBA00022679"/>
    </source>
</evidence>
<dbReference type="NCBIfam" id="NF045485">
    <property type="entry name" value="FPPsyn"/>
    <property type="match status" value="1"/>
</dbReference>